<evidence type="ECO:0000259" key="1">
    <source>
        <dbReference type="Pfam" id="PF01712"/>
    </source>
</evidence>
<feature type="domain" description="Deoxynucleoside kinase" evidence="1">
    <location>
        <begin position="27"/>
        <end position="218"/>
    </location>
</feature>
<dbReference type="PIRSF" id="PIRSF000705">
    <property type="entry name" value="DNK"/>
    <property type="match status" value="1"/>
</dbReference>
<dbReference type="EMBL" id="BAABRP010000015">
    <property type="protein sequence ID" value="GAA5514236.1"/>
    <property type="molecule type" value="Genomic_DNA"/>
</dbReference>
<dbReference type="Pfam" id="PF01712">
    <property type="entry name" value="dNK"/>
    <property type="match status" value="1"/>
</dbReference>
<dbReference type="SUPFAM" id="SSF52540">
    <property type="entry name" value="P-loop containing nucleoside triphosphate hydrolases"/>
    <property type="match status" value="1"/>
</dbReference>
<keyword evidence="3" id="KW-1185">Reference proteome</keyword>
<keyword evidence="2" id="KW-0808">Transferase</keyword>
<dbReference type="InterPro" id="IPR050566">
    <property type="entry name" value="Deoxyribonucleoside_kinase"/>
</dbReference>
<dbReference type="InterPro" id="IPR027417">
    <property type="entry name" value="P-loop_NTPase"/>
</dbReference>
<dbReference type="InterPro" id="IPR002624">
    <property type="entry name" value="DCK/DGK"/>
</dbReference>
<dbReference type="Gene3D" id="3.40.50.300">
    <property type="entry name" value="P-loop containing nucleotide triphosphate hydrolases"/>
    <property type="match status" value="1"/>
</dbReference>
<accession>A0ABP9WB36</accession>
<keyword evidence="2" id="KW-0418">Kinase</keyword>
<organism evidence="2 3">
    <name type="scientific">Deinococcus carri</name>
    <dbReference type="NCBI Taxonomy" id="1211323"/>
    <lineage>
        <taxon>Bacteria</taxon>
        <taxon>Thermotogati</taxon>
        <taxon>Deinococcota</taxon>
        <taxon>Deinococci</taxon>
        <taxon>Deinococcales</taxon>
        <taxon>Deinococcaceae</taxon>
        <taxon>Deinococcus</taxon>
    </lineage>
</organism>
<name>A0ABP9WB36_9DEIO</name>
<gene>
    <name evidence="2" type="primary">dgk</name>
    <name evidence="2" type="ORF">Dcar01_02991</name>
</gene>
<dbReference type="Proteomes" id="UP001401887">
    <property type="component" value="Unassembled WGS sequence"/>
</dbReference>
<dbReference type="PANTHER" id="PTHR10513:SF46">
    <property type="entry name" value="DEOXYGUANOSINE KINASE"/>
    <property type="match status" value="1"/>
</dbReference>
<protein>
    <submittedName>
        <fullName evidence="2">Deoxyguanosine kinase</fullName>
    </submittedName>
</protein>
<dbReference type="GO" id="GO:0016301">
    <property type="term" value="F:kinase activity"/>
    <property type="evidence" value="ECO:0007669"/>
    <property type="project" value="UniProtKB-KW"/>
</dbReference>
<proteinExistence type="predicted"/>
<dbReference type="PANTHER" id="PTHR10513">
    <property type="entry name" value="DEOXYNUCLEOSIDE KINASE"/>
    <property type="match status" value="1"/>
</dbReference>
<sequence length="230" mass="25601">MAHGSPLPLTDGWPLTAESPIIPPVYLVVEGPIGVGKTSLAGRLAARYGAELNLEVVEENPFLAHFYESPETYSFQVQVFFLLSRFKQLSKLAQPGLWSGNVVSDYLFDKDFIFAAMNLKDAEFALYEDLYAHLSPRLPTPDLVVYLRAEPDLLLARIEKRGRPFERDMQAAYLAELTARYDEYFRTYPGHLLTVDASGYDFVQSPQDEQALLARIDAALHAGVGEGAAV</sequence>
<reference evidence="2 3" key="1">
    <citation type="submission" date="2024-02" db="EMBL/GenBank/DDBJ databases">
        <title>Deinococcus carri NBRC 110142.</title>
        <authorList>
            <person name="Ichikawa N."/>
            <person name="Katano-Makiyama Y."/>
            <person name="Hidaka K."/>
        </authorList>
    </citation>
    <scope>NUCLEOTIDE SEQUENCE [LARGE SCALE GENOMIC DNA]</scope>
    <source>
        <strain evidence="2 3">NBRC 110142</strain>
    </source>
</reference>
<dbReference type="InterPro" id="IPR031314">
    <property type="entry name" value="DNK_dom"/>
</dbReference>
<dbReference type="CDD" id="cd01673">
    <property type="entry name" value="dNK"/>
    <property type="match status" value="1"/>
</dbReference>
<evidence type="ECO:0000313" key="3">
    <source>
        <dbReference type="Proteomes" id="UP001401887"/>
    </source>
</evidence>
<evidence type="ECO:0000313" key="2">
    <source>
        <dbReference type="EMBL" id="GAA5514236.1"/>
    </source>
</evidence>
<comment type="caution">
    <text evidence="2">The sequence shown here is derived from an EMBL/GenBank/DDBJ whole genome shotgun (WGS) entry which is preliminary data.</text>
</comment>